<dbReference type="Pfam" id="PF00226">
    <property type="entry name" value="DnaJ"/>
    <property type="match status" value="1"/>
</dbReference>
<dbReference type="SMART" id="SM00028">
    <property type="entry name" value="TPR"/>
    <property type="match status" value="5"/>
</dbReference>
<dbReference type="PRINTS" id="PR00625">
    <property type="entry name" value="JDOMAIN"/>
</dbReference>
<feature type="repeat" description="TPR" evidence="3">
    <location>
        <begin position="146"/>
        <end position="179"/>
    </location>
</feature>
<dbReference type="Proteomes" id="UP000230607">
    <property type="component" value="Chromosome 1"/>
</dbReference>
<dbReference type="RefSeq" id="WP_157927134.1">
    <property type="nucleotide sequence ID" value="NZ_LT841358.1"/>
</dbReference>
<keyword evidence="6" id="KW-1185">Reference proteome</keyword>
<dbReference type="Pfam" id="PF00515">
    <property type="entry name" value="TPR_1"/>
    <property type="match status" value="1"/>
</dbReference>
<dbReference type="InterPro" id="IPR036869">
    <property type="entry name" value="J_dom_sf"/>
</dbReference>
<evidence type="ECO:0000256" key="3">
    <source>
        <dbReference type="PROSITE-ProRule" id="PRU00339"/>
    </source>
</evidence>
<feature type="repeat" description="TPR" evidence="3">
    <location>
        <begin position="112"/>
        <end position="145"/>
    </location>
</feature>
<feature type="repeat" description="TPR" evidence="3">
    <location>
        <begin position="180"/>
        <end position="213"/>
    </location>
</feature>
<dbReference type="SUPFAM" id="SSF48452">
    <property type="entry name" value="TPR-like"/>
    <property type="match status" value="1"/>
</dbReference>
<dbReference type="PANTHER" id="PTHR44943">
    <property type="entry name" value="CELLULOSE SYNTHASE OPERON PROTEIN C"/>
    <property type="match status" value="1"/>
</dbReference>
<dbReference type="Gene3D" id="1.10.287.110">
    <property type="entry name" value="DnaJ domain"/>
    <property type="match status" value="1"/>
</dbReference>
<dbReference type="InterPro" id="IPR019734">
    <property type="entry name" value="TPR_rpt"/>
</dbReference>
<dbReference type="InterPro" id="IPR011990">
    <property type="entry name" value="TPR-like_helical_dom_sf"/>
</dbReference>
<gene>
    <name evidence="5" type="ORF">NCS_10915</name>
</gene>
<dbReference type="SUPFAM" id="SSF46565">
    <property type="entry name" value="Chaperone J-domain"/>
    <property type="match status" value="1"/>
</dbReference>
<dbReference type="PROSITE" id="PS50076">
    <property type="entry name" value="DNAJ_2"/>
    <property type="match status" value="1"/>
</dbReference>
<accession>A0A2H1FEB8</accession>
<organism evidence="5 6">
    <name type="scientific">Candidatus Nitrosotalea okcheonensis</name>
    <dbReference type="NCBI Taxonomy" id="1903276"/>
    <lineage>
        <taxon>Archaea</taxon>
        <taxon>Nitrososphaerota</taxon>
        <taxon>Nitrososphaeria</taxon>
        <taxon>Nitrosotaleales</taxon>
        <taxon>Nitrosotaleaceae</taxon>
        <taxon>Nitrosotalea</taxon>
    </lineage>
</organism>
<dbReference type="PANTHER" id="PTHR44943:SF4">
    <property type="entry name" value="TPR REPEAT-CONTAINING PROTEIN MJ0798"/>
    <property type="match status" value="1"/>
</dbReference>
<sequence length="245" mass="28599">MDIFQCHEILGLKQGASIPEIKQAYREMVLRYHPDKNSTEGSEIIFSRISEAYQTLRMQNKKHDKIIQKFDDIYPEDAVLSYNQAQTLAAKHQYEEAIVFYDKALKQLPRYANAWLKKGDALDHLKRHEDALYCYGKVLQINPESVDAWNLQGICLSDLKRYEEALESFDEATVLDPTHGPAWNFKGVCFFMLGRYEMAFDCFERATKSHPEFIVAWHNKGGVLMKMGRKKEAEKCYEKEKKIKQ</sequence>
<dbReference type="EMBL" id="LT841358">
    <property type="protein sequence ID" value="SMH71108.1"/>
    <property type="molecule type" value="Genomic_DNA"/>
</dbReference>
<evidence type="ECO:0000256" key="2">
    <source>
        <dbReference type="ARBA" id="ARBA00022803"/>
    </source>
</evidence>
<dbReference type="Pfam" id="PF12895">
    <property type="entry name" value="ANAPC3"/>
    <property type="match status" value="1"/>
</dbReference>
<evidence type="ECO:0000313" key="6">
    <source>
        <dbReference type="Proteomes" id="UP000230607"/>
    </source>
</evidence>
<reference evidence="6" key="1">
    <citation type="submission" date="2017-03" db="EMBL/GenBank/DDBJ databases">
        <authorList>
            <person name="Herbold C."/>
        </authorList>
    </citation>
    <scope>NUCLEOTIDE SEQUENCE [LARGE SCALE GENOMIC DNA]</scope>
</reference>
<proteinExistence type="predicted"/>
<keyword evidence="1" id="KW-0677">Repeat</keyword>
<protein>
    <recommendedName>
        <fullName evidence="4">J domain-containing protein</fullName>
    </recommendedName>
</protein>
<feature type="domain" description="J" evidence="4">
    <location>
        <begin position="5"/>
        <end position="67"/>
    </location>
</feature>
<evidence type="ECO:0000313" key="5">
    <source>
        <dbReference type="EMBL" id="SMH71108.1"/>
    </source>
</evidence>
<name>A0A2H1FEB8_9ARCH</name>
<dbReference type="PROSITE" id="PS50005">
    <property type="entry name" value="TPR"/>
    <property type="match status" value="3"/>
</dbReference>
<dbReference type="AlphaFoldDB" id="A0A2H1FEB8"/>
<evidence type="ECO:0000259" key="4">
    <source>
        <dbReference type="PROSITE" id="PS50076"/>
    </source>
</evidence>
<dbReference type="Pfam" id="PF13181">
    <property type="entry name" value="TPR_8"/>
    <property type="match status" value="1"/>
</dbReference>
<dbReference type="InterPro" id="IPR051685">
    <property type="entry name" value="Ycf3/AcsC/BcsC/TPR_MFPF"/>
</dbReference>
<dbReference type="SMART" id="SM00271">
    <property type="entry name" value="DnaJ"/>
    <property type="match status" value="1"/>
</dbReference>
<dbReference type="OrthoDB" id="11397at2157"/>
<dbReference type="CDD" id="cd06257">
    <property type="entry name" value="DnaJ"/>
    <property type="match status" value="1"/>
</dbReference>
<dbReference type="Gene3D" id="1.25.40.10">
    <property type="entry name" value="Tetratricopeptide repeat domain"/>
    <property type="match status" value="1"/>
</dbReference>
<dbReference type="InterPro" id="IPR001623">
    <property type="entry name" value="DnaJ_domain"/>
</dbReference>
<keyword evidence="2 3" id="KW-0802">TPR repeat</keyword>
<evidence type="ECO:0000256" key="1">
    <source>
        <dbReference type="ARBA" id="ARBA00022737"/>
    </source>
</evidence>